<dbReference type="AlphaFoldDB" id="S8ATM8"/>
<sequence>MILRVEQETYPIGVSSVSIKEYPTAETADSYRVVIFPTLNVPGARCANARILEMNDGKQLGPPADLCRPGGSDPTRQRDVSYESSTAVDVRQCDQLQAGEIAARRKRLGRQSQATDGFIFGVNSTLPDLFLAVRLGCMGFASTRLVQGPLWLTMISINSAG</sequence>
<organism evidence="1 2">
    <name type="scientific">Penicillium oxalicum (strain 114-2 / CGMCC 5302)</name>
    <name type="common">Penicillium decumbens</name>
    <dbReference type="NCBI Taxonomy" id="933388"/>
    <lineage>
        <taxon>Eukaryota</taxon>
        <taxon>Fungi</taxon>
        <taxon>Dikarya</taxon>
        <taxon>Ascomycota</taxon>
        <taxon>Pezizomycotina</taxon>
        <taxon>Eurotiomycetes</taxon>
        <taxon>Eurotiomycetidae</taxon>
        <taxon>Eurotiales</taxon>
        <taxon>Aspergillaceae</taxon>
        <taxon>Penicillium</taxon>
    </lineage>
</organism>
<accession>S8ATM8</accession>
<reference evidence="1 2" key="1">
    <citation type="journal article" date="2013" name="PLoS ONE">
        <title>Genomic and secretomic analyses reveal unique features of the lignocellulolytic enzyme system of Penicillium decumbens.</title>
        <authorList>
            <person name="Liu G."/>
            <person name="Zhang L."/>
            <person name="Wei X."/>
            <person name="Zou G."/>
            <person name="Qin Y."/>
            <person name="Ma L."/>
            <person name="Li J."/>
            <person name="Zheng H."/>
            <person name="Wang S."/>
            <person name="Wang C."/>
            <person name="Xun L."/>
            <person name="Zhao G.-P."/>
            <person name="Zhou Z."/>
            <person name="Qu Y."/>
        </authorList>
    </citation>
    <scope>NUCLEOTIDE SEQUENCE [LARGE SCALE GENOMIC DNA]</scope>
    <source>
        <strain evidence="2">114-2 / CGMCC 5302</strain>
    </source>
</reference>
<gene>
    <name evidence="1" type="ORF">PDE_04433</name>
</gene>
<name>S8ATM8_PENO1</name>
<evidence type="ECO:0000313" key="1">
    <source>
        <dbReference type="EMBL" id="EPS29483.1"/>
    </source>
</evidence>
<dbReference type="HOGENOM" id="CLU_1644289_0_0_1"/>
<evidence type="ECO:0000313" key="2">
    <source>
        <dbReference type="Proteomes" id="UP000019376"/>
    </source>
</evidence>
<dbReference type="EMBL" id="KB644411">
    <property type="protein sequence ID" value="EPS29483.1"/>
    <property type="molecule type" value="Genomic_DNA"/>
</dbReference>
<keyword evidence="2" id="KW-1185">Reference proteome</keyword>
<proteinExistence type="predicted"/>
<dbReference type="Proteomes" id="UP000019376">
    <property type="component" value="Unassembled WGS sequence"/>
</dbReference>
<protein>
    <submittedName>
        <fullName evidence="1">Uncharacterized protein</fullName>
    </submittedName>
</protein>